<protein>
    <recommendedName>
        <fullName evidence="3">DNA binding protein</fullName>
    </recommendedName>
</protein>
<dbReference type="RefSeq" id="WP_038189359.1">
    <property type="nucleotide sequence ID" value="NZ_ASQA01000037.1"/>
</dbReference>
<dbReference type="InterPro" id="IPR010434">
    <property type="entry name" value="DUF1033"/>
</dbReference>
<dbReference type="PATRIC" id="fig|1227360.4.peg.3754"/>
<dbReference type="Pfam" id="PF06279">
    <property type="entry name" value="DUF1033"/>
    <property type="match status" value="1"/>
</dbReference>
<dbReference type="AlphaFoldDB" id="W4ENY0"/>
<reference evidence="1 2" key="1">
    <citation type="journal article" date="2014" name="BMC Genomics">
        <title>Genomic comparison of sporeforming bacilli isolated from milk.</title>
        <authorList>
            <person name="Moreno Switt A.I."/>
            <person name="Andrus A.D."/>
            <person name="Ranieri M.L."/>
            <person name="Orsi R.H."/>
            <person name="Ivy R."/>
            <person name="den Bakker H.C."/>
            <person name="Martin N.H."/>
            <person name="Wiedmann M."/>
            <person name="Boor K.J."/>
        </authorList>
    </citation>
    <scope>NUCLEOTIDE SEQUENCE [LARGE SCALE GENOMIC DNA]</scope>
    <source>
        <strain evidence="1 2">FSL R5-213</strain>
    </source>
</reference>
<dbReference type="eggNOG" id="COG4699">
    <property type="taxonomic scope" value="Bacteria"/>
</dbReference>
<comment type="caution">
    <text evidence="1">The sequence shown here is derived from an EMBL/GenBank/DDBJ whole genome shotgun (WGS) entry which is preliminary data.</text>
</comment>
<sequence>MYKIIYMKADYEPWWQFEGWEEHIVEENAFEIKEEAEQYLVETLQNFKEKYDHDSSKKERFWAFWSDDEIGFCEACDEDIQTYHGIIWLDEKNQPKI</sequence>
<dbReference type="Proteomes" id="UP000019062">
    <property type="component" value="Unassembled WGS sequence"/>
</dbReference>
<evidence type="ECO:0000313" key="2">
    <source>
        <dbReference type="Proteomes" id="UP000019062"/>
    </source>
</evidence>
<proteinExistence type="predicted"/>
<organism evidence="1 2">
    <name type="scientific">Viridibacillus arenosi FSL R5-213</name>
    <dbReference type="NCBI Taxonomy" id="1227360"/>
    <lineage>
        <taxon>Bacteria</taxon>
        <taxon>Bacillati</taxon>
        <taxon>Bacillota</taxon>
        <taxon>Bacilli</taxon>
        <taxon>Bacillales</taxon>
        <taxon>Caryophanaceae</taxon>
        <taxon>Viridibacillus</taxon>
    </lineage>
</organism>
<name>W4ENY0_9BACL</name>
<accession>W4ENY0</accession>
<dbReference type="EMBL" id="ASQA01000037">
    <property type="protein sequence ID" value="ETT81471.1"/>
    <property type="molecule type" value="Genomic_DNA"/>
</dbReference>
<evidence type="ECO:0000313" key="1">
    <source>
        <dbReference type="EMBL" id="ETT81471.1"/>
    </source>
</evidence>
<gene>
    <name evidence="1" type="ORF">C176_18462</name>
</gene>
<keyword evidence="2" id="KW-1185">Reference proteome</keyword>
<evidence type="ECO:0008006" key="3">
    <source>
        <dbReference type="Google" id="ProtNLM"/>
    </source>
</evidence>